<dbReference type="AlphaFoldDB" id="A0AAV3U181"/>
<dbReference type="Gene3D" id="2.40.160.20">
    <property type="match status" value="1"/>
</dbReference>
<keyword evidence="3" id="KW-1185">Reference proteome</keyword>
<reference evidence="3" key="1">
    <citation type="journal article" date="2019" name="Int. J. Syst. Evol. Microbiol.">
        <title>The Global Catalogue of Microorganisms (GCM) 10K type strain sequencing project: providing services to taxonomists for standard genome sequencing and annotation.</title>
        <authorList>
            <consortium name="The Broad Institute Genomics Platform"/>
            <consortium name="The Broad Institute Genome Sequencing Center for Infectious Disease"/>
            <person name="Wu L."/>
            <person name="Ma J."/>
        </authorList>
    </citation>
    <scope>NUCLEOTIDE SEQUENCE [LARGE SCALE GENOMIC DNA]</scope>
    <source>
        <strain evidence="3">JCM 19134</strain>
    </source>
</reference>
<dbReference type="InterPro" id="IPR011250">
    <property type="entry name" value="OMP/PagP_B-barrel"/>
</dbReference>
<evidence type="ECO:0000313" key="2">
    <source>
        <dbReference type="EMBL" id="GAA4940893.1"/>
    </source>
</evidence>
<comment type="caution">
    <text evidence="2">The sequence shown here is derived from an EMBL/GenBank/DDBJ whole genome shotgun (WGS) entry which is preliminary data.</text>
</comment>
<evidence type="ECO:0008006" key="4">
    <source>
        <dbReference type="Google" id="ProtNLM"/>
    </source>
</evidence>
<feature type="chain" id="PRO_5043786082" description="Outer membrane protein beta-barrel domain-containing protein" evidence="1">
    <location>
        <begin position="29"/>
        <end position="190"/>
    </location>
</feature>
<sequence length="190" mass="21702">MVSTKTQCKKILSIVAGVSFGFSHFVSAESWQEGWYIGWGHTNVRTKLISPDYPYSRKGDYTSNDPIFNFGYNFTENVGLEADAVLADEYRVFGRFSFPIANRAEVYLRAGGRYEAVHGGRSDVTPMVGAGVRYYFNKHFGINLGWDYGKQSYREDYIYRDPITNGPVSVSGDEEVKFQNFNATFIWHFK</sequence>
<protein>
    <recommendedName>
        <fullName evidence="4">Outer membrane protein beta-barrel domain-containing protein</fullName>
    </recommendedName>
</protein>
<name>A0AAV3U181_9ALTE</name>
<proteinExistence type="predicted"/>
<dbReference type="SUPFAM" id="SSF56925">
    <property type="entry name" value="OMPA-like"/>
    <property type="match status" value="1"/>
</dbReference>
<dbReference type="Proteomes" id="UP001409585">
    <property type="component" value="Unassembled WGS sequence"/>
</dbReference>
<feature type="signal peptide" evidence="1">
    <location>
        <begin position="1"/>
        <end position="28"/>
    </location>
</feature>
<gene>
    <name evidence="2" type="ORF">GCM10025791_19120</name>
</gene>
<dbReference type="EMBL" id="BAABLX010000011">
    <property type="protein sequence ID" value="GAA4940893.1"/>
    <property type="molecule type" value="Genomic_DNA"/>
</dbReference>
<evidence type="ECO:0000256" key="1">
    <source>
        <dbReference type="SAM" id="SignalP"/>
    </source>
</evidence>
<keyword evidence="1" id="KW-0732">Signal</keyword>
<accession>A0AAV3U181</accession>
<dbReference type="RefSeq" id="WP_345420752.1">
    <property type="nucleotide sequence ID" value="NZ_AP031496.1"/>
</dbReference>
<organism evidence="2 3">
    <name type="scientific">Halioxenophilus aromaticivorans</name>
    <dbReference type="NCBI Taxonomy" id="1306992"/>
    <lineage>
        <taxon>Bacteria</taxon>
        <taxon>Pseudomonadati</taxon>
        <taxon>Pseudomonadota</taxon>
        <taxon>Gammaproteobacteria</taxon>
        <taxon>Alteromonadales</taxon>
        <taxon>Alteromonadaceae</taxon>
        <taxon>Halioxenophilus</taxon>
    </lineage>
</organism>
<evidence type="ECO:0000313" key="3">
    <source>
        <dbReference type="Proteomes" id="UP001409585"/>
    </source>
</evidence>